<dbReference type="PANTHER" id="PTHR11271:SF6">
    <property type="entry name" value="GUANINE DEAMINASE"/>
    <property type="match status" value="1"/>
</dbReference>
<dbReference type="GO" id="GO:0008892">
    <property type="term" value="F:guanine deaminase activity"/>
    <property type="evidence" value="ECO:0007669"/>
    <property type="project" value="TreeGrafter"/>
</dbReference>
<dbReference type="InterPro" id="IPR011059">
    <property type="entry name" value="Metal-dep_hydrolase_composite"/>
</dbReference>
<name>A0A9W9P3S6_PENCI</name>
<gene>
    <name evidence="7" type="ORF">N7469_004022</name>
</gene>
<keyword evidence="2" id="KW-0479">Metal-binding</keyword>
<dbReference type="SUPFAM" id="SSF51556">
    <property type="entry name" value="Metallo-dependent hydrolases"/>
    <property type="match status" value="1"/>
</dbReference>
<reference evidence="7" key="1">
    <citation type="submission" date="2022-11" db="EMBL/GenBank/DDBJ databases">
        <authorList>
            <person name="Petersen C."/>
        </authorList>
    </citation>
    <scope>NUCLEOTIDE SEQUENCE</scope>
    <source>
        <strain evidence="7">IBT 23319</strain>
    </source>
</reference>
<dbReference type="Gene3D" id="2.30.40.10">
    <property type="entry name" value="Urease, subunit C, domain 1"/>
    <property type="match status" value="1"/>
</dbReference>
<comment type="caution">
    <text evidence="7">The sequence shown here is derived from an EMBL/GenBank/DDBJ whole genome shotgun (WGS) entry which is preliminary data.</text>
</comment>
<dbReference type="SUPFAM" id="SSF51338">
    <property type="entry name" value="Composite domain of metallo-dependent hydrolases"/>
    <property type="match status" value="1"/>
</dbReference>
<comment type="cofactor">
    <cofactor evidence="1">
        <name>Zn(2+)</name>
        <dbReference type="ChEBI" id="CHEBI:29105"/>
    </cofactor>
</comment>
<evidence type="ECO:0000313" key="7">
    <source>
        <dbReference type="EMBL" id="KAJ5234854.1"/>
    </source>
</evidence>
<proteinExistence type="predicted"/>
<evidence type="ECO:0000256" key="4">
    <source>
        <dbReference type="ARBA" id="ARBA00022833"/>
    </source>
</evidence>
<dbReference type="InterPro" id="IPR051607">
    <property type="entry name" value="Metallo-dep_hydrolases"/>
</dbReference>
<dbReference type="RefSeq" id="XP_056502354.1">
    <property type="nucleotide sequence ID" value="XM_056642942.1"/>
</dbReference>
<dbReference type="Pfam" id="PF01979">
    <property type="entry name" value="Amidohydro_1"/>
    <property type="match status" value="1"/>
</dbReference>
<protein>
    <recommendedName>
        <fullName evidence="6">Amidohydrolase-related domain-containing protein</fullName>
    </recommendedName>
</protein>
<dbReference type="EMBL" id="JAPQKT010000003">
    <property type="protein sequence ID" value="KAJ5234854.1"/>
    <property type="molecule type" value="Genomic_DNA"/>
</dbReference>
<keyword evidence="8" id="KW-1185">Reference proteome</keyword>
<keyword evidence="4" id="KW-0862">Zinc</keyword>
<dbReference type="AlphaFoldDB" id="A0A9W9P3S6"/>
<dbReference type="InterPro" id="IPR032466">
    <property type="entry name" value="Metal_Hydrolase"/>
</dbReference>
<dbReference type="GO" id="GO:0008270">
    <property type="term" value="F:zinc ion binding"/>
    <property type="evidence" value="ECO:0007669"/>
    <property type="project" value="TreeGrafter"/>
</dbReference>
<dbReference type="Gene3D" id="3.20.20.140">
    <property type="entry name" value="Metal-dependent hydrolases"/>
    <property type="match status" value="2"/>
</dbReference>
<organism evidence="7 8">
    <name type="scientific">Penicillium citrinum</name>
    <dbReference type="NCBI Taxonomy" id="5077"/>
    <lineage>
        <taxon>Eukaryota</taxon>
        <taxon>Fungi</taxon>
        <taxon>Dikarya</taxon>
        <taxon>Ascomycota</taxon>
        <taxon>Pezizomycotina</taxon>
        <taxon>Eurotiomycetes</taxon>
        <taxon>Eurotiomycetidae</taxon>
        <taxon>Eurotiales</taxon>
        <taxon>Aspergillaceae</taxon>
        <taxon>Penicillium</taxon>
    </lineage>
</organism>
<dbReference type="InterPro" id="IPR006680">
    <property type="entry name" value="Amidohydro-rel"/>
</dbReference>
<evidence type="ECO:0000313" key="8">
    <source>
        <dbReference type="Proteomes" id="UP001147733"/>
    </source>
</evidence>
<keyword evidence="3" id="KW-0378">Hydrolase</keyword>
<evidence type="ECO:0000256" key="5">
    <source>
        <dbReference type="SAM" id="MobiDB-lite"/>
    </source>
</evidence>
<evidence type="ECO:0000256" key="2">
    <source>
        <dbReference type="ARBA" id="ARBA00022723"/>
    </source>
</evidence>
<reference evidence="7" key="2">
    <citation type="journal article" date="2023" name="IMA Fungus">
        <title>Comparative genomic study of the Penicillium genus elucidates a diverse pangenome and 15 lateral gene transfer events.</title>
        <authorList>
            <person name="Petersen C."/>
            <person name="Sorensen T."/>
            <person name="Nielsen M.R."/>
            <person name="Sondergaard T.E."/>
            <person name="Sorensen J.L."/>
            <person name="Fitzpatrick D.A."/>
            <person name="Frisvad J.C."/>
            <person name="Nielsen K.L."/>
        </authorList>
    </citation>
    <scope>NUCLEOTIDE SEQUENCE</scope>
    <source>
        <strain evidence="7">IBT 23319</strain>
    </source>
</reference>
<dbReference type="GeneID" id="81382109"/>
<dbReference type="GO" id="GO:0046098">
    <property type="term" value="P:guanine metabolic process"/>
    <property type="evidence" value="ECO:0007669"/>
    <property type="project" value="TreeGrafter"/>
</dbReference>
<dbReference type="GO" id="GO:0005829">
    <property type="term" value="C:cytosol"/>
    <property type="evidence" value="ECO:0007669"/>
    <property type="project" value="TreeGrafter"/>
</dbReference>
<evidence type="ECO:0000256" key="1">
    <source>
        <dbReference type="ARBA" id="ARBA00001947"/>
    </source>
</evidence>
<feature type="region of interest" description="Disordered" evidence="5">
    <location>
        <begin position="151"/>
        <end position="172"/>
    </location>
</feature>
<accession>A0A9W9P3S6</accession>
<dbReference type="PANTHER" id="PTHR11271">
    <property type="entry name" value="GUANINE DEAMINASE"/>
    <property type="match status" value="1"/>
</dbReference>
<feature type="compositionally biased region" description="Basic and acidic residues" evidence="5">
    <location>
        <begin position="156"/>
        <end position="172"/>
    </location>
</feature>
<evidence type="ECO:0000259" key="6">
    <source>
        <dbReference type="Pfam" id="PF01979"/>
    </source>
</evidence>
<sequence>MLSNLLSSSVGVTALWISSAVLNACGTMAAGTPYTVYRGTFIQLPQLNASTSKPQLARTQGVLWVSSEDGRIKGYDWNVNDDASFQSFLSSQGWSESDVTVVKSNDERNEFFFPGFIDTHIHAPQYPNEGLFGSKGLLDWLNEYTFPMEASFGSKSDPENKQTDPKDTPPEGLRVYDEVVAKTLAHGTTCASYFATIHVPATNALAALCHKHGQRAFIGRVCMDNKDQCPSYYVDQSADEGFNATKRTIDYINTLDPNGTLINPITHISENNDEVALVQQLFPESTSYADVYDKAKLLTNRTILAHGVHLTKDEMKLISKRGSKVAHCPASNSALGSGLAPVRYMLDQGVTVGLGTDVAGGYSPSILEVARQASLVSRLVQYSSEYQALTGNKTFDGSEKLLVDEVVDMSDDIGGFDKGMIWDAQLIELGSVKNSSTSPLDVATLAGRAVETGPVSNVDIFGNETWQEQVQKWMWDGDDRNVKNVWVQGKLVHTRD</sequence>
<feature type="domain" description="Amidohydrolase-related" evidence="6">
    <location>
        <begin position="113"/>
        <end position="492"/>
    </location>
</feature>
<evidence type="ECO:0000256" key="3">
    <source>
        <dbReference type="ARBA" id="ARBA00022801"/>
    </source>
</evidence>
<dbReference type="OrthoDB" id="194468at2759"/>
<dbReference type="Proteomes" id="UP001147733">
    <property type="component" value="Unassembled WGS sequence"/>
</dbReference>